<reference evidence="5" key="1">
    <citation type="journal article" date="2017" name="Sci. Rep.">
        <title>Determination of the Genome and Primary Transcriptome of Syngas Fermenting Eubacterium limosum ATCC 8486.</title>
        <authorList>
            <person name="Song Y."/>
            <person name="Shin J."/>
            <person name="Jeong Y."/>
            <person name="Jin S."/>
            <person name="Lee J.K."/>
            <person name="Kim D.R."/>
            <person name="Kim S.C."/>
            <person name="Cho S."/>
            <person name="Cho B.K."/>
        </authorList>
    </citation>
    <scope>NUCLEOTIDE SEQUENCE [LARGE SCALE GENOMIC DNA]</scope>
    <source>
        <strain evidence="5">ATCC 8486</strain>
    </source>
</reference>
<sequence>MLSNENETTKKRILQSAKFNFYHYGYKKTTISKIFSEIDIPIGVFTYYFKKKDLLVQEIYKELFDSIDRLIVQNYPNLKTSYFLKQTILSKIYHEIILSDEKNAQFYYEVLEKNSNYRVNKDITDPIFKKYIDEFNLILSDEQFEIMCVLNAGARREFFMHYFQHHLNLSPYEVSDYVESIIPLMMRIDKSIVDSILLQSANIAKSLNYSSIKFLV</sequence>
<dbReference type="Pfam" id="PF00440">
    <property type="entry name" value="TetR_N"/>
    <property type="match status" value="1"/>
</dbReference>
<keyword evidence="1 2" id="KW-0238">DNA-binding</keyword>
<dbReference type="AlphaFoldDB" id="A0AAC9QXY5"/>
<dbReference type="SUPFAM" id="SSF46689">
    <property type="entry name" value="Homeodomain-like"/>
    <property type="match status" value="1"/>
</dbReference>
<organism evidence="4 5">
    <name type="scientific">Eubacterium limosum</name>
    <dbReference type="NCBI Taxonomy" id="1736"/>
    <lineage>
        <taxon>Bacteria</taxon>
        <taxon>Bacillati</taxon>
        <taxon>Bacillota</taxon>
        <taxon>Clostridia</taxon>
        <taxon>Eubacteriales</taxon>
        <taxon>Eubacteriaceae</taxon>
        <taxon>Eubacterium</taxon>
    </lineage>
</organism>
<gene>
    <name evidence="4" type="ORF">B2M23_20625</name>
</gene>
<dbReference type="Gene3D" id="1.10.357.10">
    <property type="entry name" value="Tetracycline Repressor, domain 2"/>
    <property type="match status" value="1"/>
</dbReference>
<feature type="domain" description="HTH tetR-type" evidence="3">
    <location>
        <begin position="7"/>
        <end position="67"/>
    </location>
</feature>
<proteinExistence type="predicted"/>
<evidence type="ECO:0000313" key="5">
    <source>
        <dbReference type="Proteomes" id="UP000192391"/>
    </source>
</evidence>
<evidence type="ECO:0000256" key="2">
    <source>
        <dbReference type="PROSITE-ProRule" id="PRU00335"/>
    </source>
</evidence>
<dbReference type="PROSITE" id="PS50977">
    <property type="entry name" value="HTH_TETR_2"/>
    <property type="match status" value="1"/>
</dbReference>
<name>A0AAC9QXY5_EUBLI</name>
<dbReference type="GO" id="GO:0003677">
    <property type="term" value="F:DNA binding"/>
    <property type="evidence" value="ECO:0007669"/>
    <property type="project" value="UniProtKB-UniRule"/>
</dbReference>
<evidence type="ECO:0000259" key="3">
    <source>
        <dbReference type="PROSITE" id="PS50977"/>
    </source>
</evidence>
<dbReference type="InterPro" id="IPR001647">
    <property type="entry name" value="HTH_TetR"/>
</dbReference>
<protein>
    <recommendedName>
        <fullName evidence="3">HTH tetR-type domain-containing protein</fullName>
    </recommendedName>
</protein>
<dbReference type="Proteomes" id="UP000192391">
    <property type="component" value="Chromosome"/>
</dbReference>
<dbReference type="InterPro" id="IPR009057">
    <property type="entry name" value="Homeodomain-like_sf"/>
</dbReference>
<dbReference type="KEGG" id="elim:B2M23_20625"/>
<evidence type="ECO:0000256" key="1">
    <source>
        <dbReference type="ARBA" id="ARBA00023125"/>
    </source>
</evidence>
<accession>A0AAC9QXY5</accession>
<feature type="DNA-binding region" description="H-T-H motif" evidence="2">
    <location>
        <begin position="30"/>
        <end position="49"/>
    </location>
</feature>
<dbReference type="EMBL" id="CP019962">
    <property type="protein sequence ID" value="ARD67794.1"/>
    <property type="molecule type" value="Genomic_DNA"/>
</dbReference>
<evidence type="ECO:0000313" key="4">
    <source>
        <dbReference type="EMBL" id="ARD67794.1"/>
    </source>
</evidence>
<dbReference type="RefSeq" id="WP_038351210.1">
    <property type="nucleotide sequence ID" value="NZ_CP019962.1"/>
</dbReference>